<proteinExistence type="predicted"/>
<dbReference type="EMBL" id="CAUEEQ010036636">
    <property type="protein sequence ID" value="CAJ0953388.1"/>
    <property type="molecule type" value="Genomic_DNA"/>
</dbReference>
<name>A0ABN9LXD3_9NEOB</name>
<accession>A0ABN9LXD3</accession>
<reference evidence="1" key="1">
    <citation type="submission" date="2023-07" db="EMBL/GenBank/DDBJ databases">
        <authorList>
            <person name="Stuckert A."/>
        </authorList>
    </citation>
    <scope>NUCLEOTIDE SEQUENCE</scope>
</reference>
<dbReference type="Proteomes" id="UP001176940">
    <property type="component" value="Unassembled WGS sequence"/>
</dbReference>
<keyword evidence="2" id="KW-1185">Reference proteome</keyword>
<organism evidence="1 2">
    <name type="scientific">Ranitomeya imitator</name>
    <name type="common">mimic poison frog</name>
    <dbReference type="NCBI Taxonomy" id="111125"/>
    <lineage>
        <taxon>Eukaryota</taxon>
        <taxon>Metazoa</taxon>
        <taxon>Chordata</taxon>
        <taxon>Craniata</taxon>
        <taxon>Vertebrata</taxon>
        <taxon>Euteleostomi</taxon>
        <taxon>Amphibia</taxon>
        <taxon>Batrachia</taxon>
        <taxon>Anura</taxon>
        <taxon>Neobatrachia</taxon>
        <taxon>Hyloidea</taxon>
        <taxon>Dendrobatidae</taxon>
        <taxon>Dendrobatinae</taxon>
        <taxon>Ranitomeya</taxon>
    </lineage>
</organism>
<gene>
    <name evidence="1" type="ORF">RIMI_LOCUS14296947</name>
</gene>
<protein>
    <submittedName>
        <fullName evidence="1">Uncharacterized protein</fullName>
    </submittedName>
</protein>
<comment type="caution">
    <text evidence="1">The sequence shown here is derived from an EMBL/GenBank/DDBJ whole genome shotgun (WGS) entry which is preliminary data.</text>
</comment>
<sequence>MNKLWFGYNMTEAISAPVFHVQVDNSLDFEQSFSPARPPAAIFLKPPGSRALHLRTHGLRKMAAATEKPVINPALLLTLDTGLLRYLTCGRDTAHAIPLIIPAPLPPPHLCRHHQTTAGYKGGSTESKT</sequence>
<evidence type="ECO:0000313" key="2">
    <source>
        <dbReference type="Proteomes" id="UP001176940"/>
    </source>
</evidence>
<evidence type="ECO:0000313" key="1">
    <source>
        <dbReference type="EMBL" id="CAJ0953388.1"/>
    </source>
</evidence>